<dbReference type="RefSeq" id="WP_275473969.1">
    <property type="nucleotide sequence ID" value="NZ_CP162940.1"/>
</dbReference>
<accession>A0ABV5AGW5</accession>
<organism evidence="1 2">
    <name type="scientific">Alicyclobacillus fastidiosus</name>
    <dbReference type="NCBI Taxonomy" id="392011"/>
    <lineage>
        <taxon>Bacteria</taxon>
        <taxon>Bacillati</taxon>
        <taxon>Bacillota</taxon>
        <taxon>Bacilli</taxon>
        <taxon>Bacillales</taxon>
        <taxon>Alicyclobacillaceae</taxon>
        <taxon>Alicyclobacillus</taxon>
    </lineage>
</organism>
<evidence type="ECO:0000313" key="1">
    <source>
        <dbReference type="EMBL" id="MFB5191356.1"/>
    </source>
</evidence>
<gene>
    <name evidence="1" type="ORF">KKP3000_000127</name>
</gene>
<comment type="caution">
    <text evidence="1">The sequence shown here is derived from an EMBL/GenBank/DDBJ whole genome shotgun (WGS) entry which is preliminary data.</text>
</comment>
<dbReference type="PANTHER" id="PTHR48098">
    <property type="entry name" value="ENTEROCHELIN ESTERASE-RELATED"/>
    <property type="match status" value="1"/>
</dbReference>
<dbReference type="Proteomes" id="UP001579974">
    <property type="component" value="Unassembled WGS sequence"/>
</dbReference>
<dbReference type="SUPFAM" id="SSF53474">
    <property type="entry name" value="alpha/beta-Hydrolases"/>
    <property type="match status" value="1"/>
</dbReference>
<dbReference type="EMBL" id="JBDXSU010000010">
    <property type="protein sequence ID" value="MFB5191356.1"/>
    <property type="molecule type" value="Genomic_DNA"/>
</dbReference>
<keyword evidence="2" id="KW-1185">Reference proteome</keyword>
<sequence>MALVTCNFFSETLGLSTSMTVILPQQTSAQIGMSNIVYGSKHPTLYLLHGLSDDDTIWTRRTSIERYVASMGLAVVMPQVHRSFYADMQFGGKYWTFISEELPSIARSFFHLSEDREDNFVAGLSMGGYGAFKLALRNPDKFAAAASLSGSMKIARADPPIPDYHLIFGDQAIAGTEDFLYEDNLTFKRQCEQTSFDFTYQEEAGEHEWGYWDRKIQDVLAWLPLRQRIASNDCP</sequence>
<dbReference type="InterPro" id="IPR029058">
    <property type="entry name" value="AB_hydrolase_fold"/>
</dbReference>
<dbReference type="GO" id="GO:0016787">
    <property type="term" value="F:hydrolase activity"/>
    <property type="evidence" value="ECO:0007669"/>
    <property type="project" value="UniProtKB-KW"/>
</dbReference>
<reference evidence="1 2" key="1">
    <citation type="journal article" date="2024" name="Int. J. Mol. Sci.">
        <title>Exploration of Alicyclobacillus spp. Genome in Search of Antibiotic Resistance.</title>
        <authorList>
            <person name="Bucka-Kolendo J."/>
            <person name="Kiousi D.E."/>
            <person name="Dekowska A."/>
            <person name="Mikolajczuk-Szczyrba A."/>
            <person name="Karadedos D.M."/>
            <person name="Michael P."/>
            <person name="Galanis A."/>
            <person name="Sokolowska B."/>
        </authorList>
    </citation>
    <scope>NUCLEOTIDE SEQUENCE [LARGE SCALE GENOMIC DNA]</scope>
    <source>
        <strain evidence="1 2">KKP 3000</strain>
    </source>
</reference>
<proteinExistence type="predicted"/>
<dbReference type="PANTHER" id="PTHR48098:SF1">
    <property type="entry name" value="DIACYLGLYCEROL ACYLTRANSFERASE_MYCOLYLTRANSFERASE AG85A"/>
    <property type="match status" value="1"/>
</dbReference>
<name>A0ABV5AGW5_9BACL</name>
<protein>
    <submittedName>
        <fullName evidence="1">Alpha/beta hydrolase family protein</fullName>
    </submittedName>
</protein>
<dbReference type="InterPro" id="IPR050583">
    <property type="entry name" value="Mycobacterial_A85_antigen"/>
</dbReference>
<evidence type="ECO:0000313" key="2">
    <source>
        <dbReference type="Proteomes" id="UP001579974"/>
    </source>
</evidence>
<dbReference type="Pfam" id="PF00756">
    <property type="entry name" value="Esterase"/>
    <property type="match status" value="1"/>
</dbReference>
<dbReference type="InterPro" id="IPR000801">
    <property type="entry name" value="Esterase-like"/>
</dbReference>
<keyword evidence="1" id="KW-0378">Hydrolase</keyword>
<dbReference type="Gene3D" id="3.40.50.1820">
    <property type="entry name" value="alpha/beta hydrolase"/>
    <property type="match status" value="1"/>
</dbReference>